<gene>
    <name evidence="2" type="ORF">FB567DRAFT_212378</name>
</gene>
<keyword evidence="3" id="KW-1185">Reference proteome</keyword>
<evidence type="ECO:0000313" key="3">
    <source>
        <dbReference type="Proteomes" id="UP000813461"/>
    </source>
</evidence>
<protein>
    <submittedName>
        <fullName evidence="2">Uncharacterized protein</fullName>
    </submittedName>
</protein>
<feature type="signal peptide" evidence="1">
    <location>
        <begin position="1"/>
        <end position="21"/>
    </location>
</feature>
<dbReference type="EMBL" id="JAGMVJ010000025">
    <property type="protein sequence ID" value="KAH7070961.1"/>
    <property type="molecule type" value="Genomic_DNA"/>
</dbReference>
<accession>A0A8K0VT85</accession>
<dbReference type="Proteomes" id="UP000813461">
    <property type="component" value="Unassembled WGS sequence"/>
</dbReference>
<evidence type="ECO:0000256" key="1">
    <source>
        <dbReference type="SAM" id="SignalP"/>
    </source>
</evidence>
<feature type="chain" id="PRO_5035438608" evidence="1">
    <location>
        <begin position="22"/>
        <end position="144"/>
    </location>
</feature>
<proteinExistence type="predicted"/>
<reference evidence="2" key="1">
    <citation type="journal article" date="2021" name="Nat. Commun.">
        <title>Genetic determinants of endophytism in the Arabidopsis root mycobiome.</title>
        <authorList>
            <person name="Mesny F."/>
            <person name="Miyauchi S."/>
            <person name="Thiergart T."/>
            <person name="Pickel B."/>
            <person name="Atanasova L."/>
            <person name="Karlsson M."/>
            <person name="Huettel B."/>
            <person name="Barry K.W."/>
            <person name="Haridas S."/>
            <person name="Chen C."/>
            <person name="Bauer D."/>
            <person name="Andreopoulos W."/>
            <person name="Pangilinan J."/>
            <person name="LaButti K."/>
            <person name="Riley R."/>
            <person name="Lipzen A."/>
            <person name="Clum A."/>
            <person name="Drula E."/>
            <person name="Henrissat B."/>
            <person name="Kohler A."/>
            <person name="Grigoriev I.V."/>
            <person name="Martin F.M."/>
            <person name="Hacquard S."/>
        </authorList>
    </citation>
    <scope>NUCLEOTIDE SEQUENCE</scope>
    <source>
        <strain evidence="2">MPI-SDFR-AT-0120</strain>
    </source>
</reference>
<organism evidence="2 3">
    <name type="scientific">Paraphoma chrysanthemicola</name>
    <dbReference type="NCBI Taxonomy" id="798071"/>
    <lineage>
        <taxon>Eukaryota</taxon>
        <taxon>Fungi</taxon>
        <taxon>Dikarya</taxon>
        <taxon>Ascomycota</taxon>
        <taxon>Pezizomycotina</taxon>
        <taxon>Dothideomycetes</taxon>
        <taxon>Pleosporomycetidae</taxon>
        <taxon>Pleosporales</taxon>
        <taxon>Pleosporineae</taxon>
        <taxon>Phaeosphaeriaceae</taxon>
        <taxon>Paraphoma</taxon>
    </lineage>
</organism>
<comment type="caution">
    <text evidence="2">The sequence shown here is derived from an EMBL/GenBank/DDBJ whole genome shotgun (WGS) entry which is preliminary data.</text>
</comment>
<dbReference type="AlphaFoldDB" id="A0A8K0VT85"/>
<name>A0A8K0VT85_9PLEO</name>
<sequence>MSPTMSSLSLIHLSLTPRCLQQLAALLPDQNYTIWSQHQAQVCHLETLHLPRDHQWINIHKHATSTPSPVLSHEILASNSTSIPPMTTLSIACYQPTLRLNHTSASSTHFNYHHRRLWKQSSHRIIAASSTRTTGRDSQRSTHS</sequence>
<keyword evidence="1" id="KW-0732">Signal</keyword>
<evidence type="ECO:0000313" key="2">
    <source>
        <dbReference type="EMBL" id="KAH7070961.1"/>
    </source>
</evidence>